<name>A0ABS8HKS6_9FIRM</name>
<reference evidence="2" key="1">
    <citation type="submission" date="2021-11" db="EMBL/GenBank/DDBJ databases">
        <title>Description of a new species Pelosinus isolated from the bottom sediments of Lake Baikal.</title>
        <authorList>
            <person name="Zakharyuk A."/>
        </authorList>
    </citation>
    <scope>NUCLEOTIDE SEQUENCE</scope>
    <source>
        <strain evidence="2">Bkl1</strain>
    </source>
</reference>
<keyword evidence="3" id="KW-1185">Reference proteome</keyword>
<dbReference type="InterPro" id="IPR025369">
    <property type="entry name" value="DUF4274"/>
</dbReference>
<accession>A0ABS8HKS6</accession>
<gene>
    <name evidence="2" type="ORF">LMF89_00220</name>
</gene>
<dbReference type="Pfam" id="PF14096">
    <property type="entry name" value="DUF4274"/>
    <property type="match status" value="1"/>
</dbReference>
<evidence type="ECO:0000259" key="1">
    <source>
        <dbReference type="Pfam" id="PF14096"/>
    </source>
</evidence>
<dbReference type="Proteomes" id="UP001165492">
    <property type="component" value="Unassembled WGS sequence"/>
</dbReference>
<proteinExistence type="predicted"/>
<evidence type="ECO:0000313" key="3">
    <source>
        <dbReference type="Proteomes" id="UP001165492"/>
    </source>
</evidence>
<comment type="caution">
    <text evidence="2">The sequence shown here is derived from an EMBL/GenBank/DDBJ whole genome shotgun (WGS) entry which is preliminary data.</text>
</comment>
<organism evidence="2 3">
    <name type="scientific">Pelosinus baikalensis</name>
    <dbReference type="NCBI Taxonomy" id="2892015"/>
    <lineage>
        <taxon>Bacteria</taxon>
        <taxon>Bacillati</taxon>
        <taxon>Bacillota</taxon>
        <taxon>Negativicutes</taxon>
        <taxon>Selenomonadales</taxon>
        <taxon>Sporomusaceae</taxon>
        <taxon>Pelosinus</taxon>
    </lineage>
</organism>
<dbReference type="EMBL" id="JAJHJB010000001">
    <property type="protein sequence ID" value="MCC5463783.1"/>
    <property type="molecule type" value="Genomic_DNA"/>
</dbReference>
<sequence length="151" mass="17674">MDDAEYRWLQDILYEEDIDVVRKEIERMDNSILLHIFAGNYNWNNGFDIPNIIINNDNCDLGTALLLFYSADGYRMLEDEQGFISSNSTKWKEFLIDLYDKITNNKFNLQNIAFNPPLTKIQILKLKKKRSDIPSILLEVLNGNEVKIPKL</sequence>
<evidence type="ECO:0000313" key="2">
    <source>
        <dbReference type="EMBL" id="MCC5463783.1"/>
    </source>
</evidence>
<dbReference type="RefSeq" id="WP_229533330.1">
    <property type="nucleotide sequence ID" value="NZ_JAJHJB010000001.1"/>
</dbReference>
<protein>
    <submittedName>
        <fullName evidence="2">DUF4274 domain-containing protein</fullName>
    </submittedName>
</protein>
<feature type="domain" description="DUF4274" evidence="1">
    <location>
        <begin position="30"/>
        <end position="102"/>
    </location>
</feature>